<accession>A0A126T0U7</accession>
<evidence type="ECO:0000259" key="2">
    <source>
        <dbReference type="SMART" id="SM01259"/>
    </source>
</evidence>
<evidence type="ECO:0000313" key="3">
    <source>
        <dbReference type="EMBL" id="AMK75706.1"/>
    </source>
</evidence>
<dbReference type="GO" id="GO:0008915">
    <property type="term" value="F:lipid-A-disaccharide synthase activity"/>
    <property type="evidence" value="ECO:0007669"/>
    <property type="project" value="InterPro"/>
</dbReference>
<dbReference type="GO" id="GO:0009245">
    <property type="term" value="P:lipid A biosynthetic process"/>
    <property type="evidence" value="ECO:0007669"/>
    <property type="project" value="InterPro"/>
</dbReference>
<reference evidence="3 4" key="1">
    <citation type="journal article" date="2015" name="Environ. Microbiol.">
        <title>Methane oxidation coupled to nitrate reduction under hypoxia by the Gammaproteobacterium Methylomonas denitrificans, sp. nov. type strain FJG1.</title>
        <authorList>
            <person name="Kits K.D."/>
            <person name="Klotz M.G."/>
            <person name="Stein L.Y."/>
        </authorList>
    </citation>
    <scope>NUCLEOTIDE SEQUENCE [LARGE SCALE GENOMIC DNA]</scope>
    <source>
        <strain evidence="3 4">FJG1</strain>
    </source>
</reference>
<keyword evidence="1" id="KW-0472">Membrane</keyword>
<keyword evidence="4" id="KW-1185">Reference proteome</keyword>
<feature type="transmembrane region" description="Helical" evidence="1">
    <location>
        <begin position="28"/>
        <end position="47"/>
    </location>
</feature>
<organism evidence="3 4">
    <name type="scientific">Methylomonas denitrificans</name>
    <dbReference type="NCBI Taxonomy" id="1538553"/>
    <lineage>
        <taxon>Bacteria</taxon>
        <taxon>Pseudomonadati</taxon>
        <taxon>Pseudomonadota</taxon>
        <taxon>Gammaproteobacteria</taxon>
        <taxon>Methylococcales</taxon>
        <taxon>Methylococcaceae</taxon>
        <taxon>Methylomonas</taxon>
    </lineage>
</organism>
<protein>
    <submittedName>
        <fullName evidence="3">Lipid-A-disaccharide synthase</fullName>
    </submittedName>
</protein>
<sequence length="123" mass="14336">MENGIVYFFTHLADKWQHHLSIMDSNDIIWLSIGLVGQTLFMMRFIVQWIHSERHQKSMIPVSFWYFSLSGGVIVLAYGIHRVDPVIILGQLPGTFVYARNLMLIRREHRDALAEMTEQDMGT</sequence>
<dbReference type="RefSeq" id="WP_036274850.1">
    <property type="nucleotide sequence ID" value="NZ_CP014476.1"/>
</dbReference>
<dbReference type="Pfam" id="PF07578">
    <property type="entry name" value="LAB_N"/>
    <property type="match status" value="1"/>
</dbReference>
<feature type="domain" description="Lipid A biosynthesis N-terminal" evidence="2">
    <location>
        <begin position="33"/>
        <end position="104"/>
    </location>
</feature>
<keyword evidence="1" id="KW-0812">Transmembrane</keyword>
<dbReference type="STRING" id="1538553.JT25_004275"/>
<dbReference type="KEGG" id="mdn:JT25_004275"/>
<dbReference type="AlphaFoldDB" id="A0A126T0U7"/>
<proteinExistence type="predicted"/>
<dbReference type="Gene3D" id="1.20.1280.290">
    <property type="match status" value="1"/>
</dbReference>
<name>A0A126T0U7_9GAMM</name>
<evidence type="ECO:0000313" key="4">
    <source>
        <dbReference type="Proteomes" id="UP000030512"/>
    </source>
</evidence>
<feature type="transmembrane region" description="Helical" evidence="1">
    <location>
        <begin position="86"/>
        <end position="103"/>
    </location>
</feature>
<dbReference type="SMART" id="SM01259">
    <property type="entry name" value="LAB_N"/>
    <property type="match status" value="1"/>
</dbReference>
<evidence type="ECO:0000256" key="1">
    <source>
        <dbReference type="SAM" id="Phobius"/>
    </source>
</evidence>
<dbReference type="InterPro" id="IPR011499">
    <property type="entry name" value="Lipid_A_biosynth_N"/>
</dbReference>
<dbReference type="GO" id="GO:0016020">
    <property type="term" value="C:membrane"/>
    <property type="evidence" value="ECO:0007669"/>
    <property type="project" value="GOC"/>
</dbReference>
<feature type="transmembrane region" description="Helical" evidence="1">
    <location>
        <begin position="59"/>
        <end position="80"/>
    </location>
</feature>
<dbReference type="EMBL" id="CP014476">
    <property type="protein sequence ID" value="AMK75706.1"/>
    <property type="molecule type" value="Genomic_DNA"/>
</dbReference>
<keyword evidence="1" id="KW-1133">Transmembrane helix</keyword>
<gene>
    <name evidence="3" type="ORF">JT25_004275</name>
</gene>
<dbReference type="OrthoDB" id="9793186at2"/>
<dbReference type="Proteomes" id="UP000030512">
    <property type="component" value="Chromosome"/>
</dbReference>